<evidence type="ECO:0000313" key="2">
    <source>
        <dbReference type="Proteomes" id="UP000248916"/>
    </source>
</evidence>
<dbReference type="Proteomes" id="UP000248916">
    <property type="component" value="Unassembled WGS sequence"/>
</dbReference>
<dbReference type="EMBL" id="QKZL01000015">
    <property type="protein sequence ID" value="PZX14195.1"/>
    <property type="molecule type" value="Genomic_DNA"/>
</dbReference>
<keyword evidence="2" id="KW-1185">Reference proteome</keyword>
<accession>A0A2W7N1D6</accession>
<gene>
    <name evidence="1" type="ORF">LX81_02994</name>
</gene>
<comment type="caution">
    <text evidence="1">The sequence shown here is derived from an EMBL/GenBank/DDBJ whole genome shotgun (WGS) entry which is preliminary data.</text>
</comment>
<protein>
    <submittedName>
        <fullName evidence="1">Uncharacterized protein</fullName>
    </submittedName>
</protein>
<sequence>MSQEKIRCIVGRETVSLGKINQAGIGEAPDIHRFNGKTTEAQKAWHNLRKRYSASTRGHQQDVPQFVPKKFRGQCAF</sequence>
<reference evidence="1 2" key="1">
    <citation type="submission" date="2018-06" db="EMBL/GenBank/DDBJ databases">
        <title>Genomic Encyclopedia of Archaeal and Bacterial Type Strains, Phase II (KMG-II): from individual species to whole genera.</title>
        <authorList>
            <person name="Goeker M."/>
        </authorList>
    </citation>
    <scope>NUCLEOTIDE SEQUENCE [LARGE SCALE GENOMIC DNA]</scope>
    <source>
        <strain evidence="1 2">DSM 22009</strain>
    </source>
</reference>
<evidence type="ECO:0000313" key="1">
    <source>
        <dbReference type="EMBL" id="PZX14195.1"/>
    </source>
</evidence>
<proteinExistence type="predicted"/>
<dbReference type="AlphaFoldDB" id="A0A2W7N1D6"/>
<organism evidence="1 2">
    <name type="scientific">Palleronia aestuarii</name>
    <dbReference type="NCBI Taxonomy" id="568105"/>
    <lineage>
        <taxon>Bacteria</taxon>
        <taxon>Pseudomonadati</taxon>
        <taxon>Pseudomonadota</taxon>
        <taxon>Alphaproteobacteria</taxon>
        <taxon>Rhodobacterales</taxon>
        <taxon>Roseobacteraceae</taxon>
        <taxon>Palleronia</taxon>
    </lineage>
</organism>
<name>A0A2W7N1D6_9RHOB</name>